<dbReference type="SUPFAM" id="SSF141072">
    <property type="entry name" value="CalX-like"/>
    <property type="match status" value="2"/>
</dbReference>
<dbReference type="AlphaFoldDB" id="A0A1I1DT36"/>
<dbReference type="InterPro" id="IPR013211">
    <property type="entry name" value="LVIVD"/>
</dbReference>
<dbReference type="SUPFAM" id="SSF75011">
    <property type="entry name" value="3-carboxy-cis,cis-mucoante lactonizing enzyme"/>
    <property type="match status" value="1"/>
</dbReference>
<evidence type="ECO:0000259" key="5">
    <source>
        <dbReference type="SMART" id="SM00237"/>
    </source>
</evidence>
<dbReference type="STRING" id="1123010.SAMN02745724_00021"/>
<dbReference type="InterPro" id="IPR038081">
    <property type="entry name" value="CalX-like_sf"/>
</dbReference>
<feature type="domain" description="Calx-beta" evidence="5">
    <location>
        <begin position="549"/>
        <end position="649"/>
    </location>
</feature>
<evidence type="ECO:0000313" key="7">
    <source>
        <dbReference type="Proteomes" id="UP000198862"/>
    </source>
</evidence>
<dbReference type="PANTHER" id="PTHR38787:SF3">
    <property type="entry name" value="REGULATORY P DOMAIN-CONTAINING PROTEIN"/>
    <property type="match status" value="1"/>
</dbReference>
<dbReference type="InterPro" id="IPR027589">
    <property type="entry name" value="Choice_anch_B"/>
</dbReference>
<keyword evidence="3" id="KW-0106">Calcium</keyword>
<accession>A0A1I1DT36</accession>
<dbReference type="EMBL" id="FOLO01000001">
    <property type="protein sequence ID" value="SFB77556.1"/>
    <property type="molecule type" value="Genomic_DNA"/>
</dbReference>
<dbReference type="PANTHER" id="PTHR38787">
    <property type="entry name" value="REGULATORY P DOMAIN-CONTAINING PROTEIN"/>
    <property type="match status" value="1"/>
</dbReference>
<organism evidence="6 7">
    <name type="scientific">Pseudoalteromonas denitrificans DSM 6059</name>
    <dbReference type="NCBI Taxonomy" id="1123010"/>
    <lineage>
        <taxon>Bacteria</taxon>
        <taxon>Pseudomonadati</taxon>
        <taxon>Pseudomonadota</taxon>
        <taxon>Gammaproteobacteria</taxon>
        <taxon>Alteromonadales</taxon>
        <taxon>Pseudoalteromonadaceae</taxon>
        <taxon>Pseudoalteromonas</taxon>
    </lineage>
</organism>
<name>A0A1I1DT36_9GAMM</name>
<dbReference type="GO" id="GO:0016020">
    <property type="term" value="C:membrane"/>
    <property type="evidence" value="ECO:0007669"/>
    <property type="project" value="InterPro"/>
</dbReference>
<dbReference type="NCBIfam" id="TIGR04312">
    <property type="entry name" value="choice_anch_B"/>
    <property type="match status" value="1"/>
</dbReference>
<sequence>MYQRSLFIPISIILSTLSFFSSAHIEHDKARYVAENGIDKGHCDKPFRACKTISYAVQQASKGDKVLVASGHYKLESESDIFYLQSQLVPVKAGFNRMDHFQVQSPVNNPTFISNAPSTMHDALYKAGFTIVNDGKSNLNSSELKVKLAKVKQLSHKQSNETCQNGTAAGFECKNVDLLAHIPLNSFSGNPASGSDIWGHIDLNTHIEYALMAHSDGVTVFDLSEPTQPKEVGTINGVNTTWRDVKVYQYFDKVQNSYQAYAYVTAESSDGVVIVDLNNLPHSISQLNDVTAREQSIHNVYISNIDYGLNLPLPQSDANVIIVGGSKTGGAFRSYSLENPKNIPLTFQNTQATRADYTHDAASAFIKDTRAQRDCGETSGKCTVLVDFNENEMRVWNISNSENAKLLSSISYSEVSDDNKYVHSGWFSEDNRYVFVHDEFDETRGELNTTVRVFDLQDLTSPIQVASWKGNNQTIDHNGFARGNRYYMSNYERGLTILDISEPTDPKEIGYFDTFPSSNNSSYSGAWGVYPFLPSGIILLSDINSGLYILKDNSKKEAKDRLSFTTHELVFDKTGLAKIPVNRSGDTNLATSIEYETLNGSADETSDFTYKTGTLNWQAGDNETKFISLDITKIFDGTKPHNNFFIRLFNSQSQSAIGEHGYITINLQGIASVGNISLEKNAIRIAENQGSIEIPISRLGGSRGRLDLNVDLSNTSLNSQDFSVNHTQLMWQNGETAQKILTINLIDDDISEQDEVINILISTTDEDGKEQKNQLTITLLDDENNLPPEISLSQGFDIAPRGTYSGVTTLVSDPEGDDVTFLWQQISGSPIEFVDPTNSLMSIIVGDISGEIELQLTATDQRGASASANVTMTVVVPEMPAHTSSNSSGGTLYWLTLLLMAFIKRRKI</sequence>
<dbReference type="InterPro" id="IPR003644">
    <property type="entry name" value="Calx_beta"/>
</dbReference>
<dbReference type="InterPro" id="IPR013783">
    <property type="entry name" value="Ig-like_fold"/>
</dbReference>
<evidence type="ECO:0000313" key="6">
    <source>
        <dbReference type="EMBL" id="SFB77556.1"/>
    </source>
</evidence>
<dbReference type="GO" id="GO:0007154">
    <property type="term" value="P:cell communication"/>
    <property type="evidence" value="ECO:0007669"/>
    <property type="project" value="InterPro"/>
</dbReference>
<protein>
    <submittedName>
        <fullName evidence="6">Choice-of-anchor B domain-containing protein</fullName>
    </submittedName>
</protein>
<feature type="signal peptide" evidence="4">
    <location>
        <begin position="1"/>
        <end position="23"/>
    </location>
</feature>
<evidence type="ECO:0000256" key="1">
    <source>
        <dbReference type="ARBA" id="ARBA00022729"/>
    </source>
</evidence>
<evidence type="ECO:0000256" key="2">
    <source>
        <dbReference type="ARBA" id="ARBA00022737"/>
    </source>
</evidence>
<reference evidence="6 7" key="1">
    <citation type="submission" date="2016-10" db="EMBL/GenBank/DDBJ databases">
        <authorList>
            <person name="de Groot N.N."/>
        </authorList>
    </citation>
    <scope>NUCLEOTIDE SEQUENCE [LARGE SCALE GENOMIC DNA]</scope>
    <source>
        <strain evidence="6 7">DSM 6059</strain>
    </source>
</reference>
<keyword evidence="1 4" id="KW-0732">Signal</keyword>
<dbReference type="Pfam" id="PF08309">
    <property type="entry name" value="LVIVD"/>
    <property type="match status" value="2"/>
</dbReference>
<keyword evidence="7" id="KW-1185">Reference proteome</keyword>
<evidence type="ECO:0000256" key="3">
    <source>
        <dbReference type="ARBA" id="ARBA00022837"/>
    </source>
</evidence>
<dbReference type="RefSeq" id="WP_091978609.1">
    <property type="nucleotide sequence ID" value="NZ_FOLO01000001.1"/>
</dbReference>
<evidence type="ECO:0000256" key="4">
    <source>
        <dbReference type="SAM" id="SignalP"/>
    </source>
</evidence>
<dbReference type="GO" id="GO:0005576">
    <property type="term" value="C:extracellular region"/>
    <property type="evidence" value="ECO:0007669"/>
    <property type="project" value="TreeGrafter"/>
</dbReference>
<keyword evidence="2" id="KW-0677">Repeat</keyword>
<gene>
    <name evidence="6" type="ORF">SAMN02745724_00021</name>
</gene>
<feature type="domain" description="Calx-beta" evidence="5">
    <location>
        <begin position="663"/>
        <end position="762"/>
    </location>
</feature>
<dbReference type="Gene3D" id="2.60.40.2030">
    <property type="match status" value="2"/>
</dbReference>
<dbReference type="Pfam" id="PF03160">
    <property type="entry name" value="Calx-beta"/>
    <property type="match status" value="2"/>
</dbReference>
<dbReference type="OrthoDB" id="9815940at2"/>
<feature type="chain" id="PRO_5011492379" evidence="4">
    <location>
        <begin position="24"/>
        <end position="908"/>
    </location>
</feature>
<dbReference type="SMART" id="SM00237">
    <property type="entry name" value="Calx_beta"/>
    <property type="match status" value="2"/>
</dbReference>
<dbReference type="Proteomes" id="UP000198862">
    <property type="component" value="Unassembled WGS sequence"/>
</dbReference>
<dbReference type="Gene3D" id="2.60.40.10">
    <property type="entry name" value="Immunoglobulins"/>
    <property type="match status" value="1"/>
</dbReference>
<proteinExistence type="predicted"/>